<gene>
    <name evidence="1" type="ORF">BVC80_1367g53</name>
</gene>
<reference evidence="1 2" key="1">
    <citation type="journal article" date="2017" name="Mol. Plant">
        <title>The Genome of Medicinal Plant Macleaya cordata Provides New Insights into Benzylisoquinoline Alkaloids Metabolism.</title>
        <authorList>
            <person name="Liu X."/>
            <person name="Liu Y."/>
            <person name="Huang P."/>
            <person name="Ma Y."/>
            <person name="Qing Z."/>
            <person name="Tang Q."/>
            <person name="Cao H."/>
            <person name="Cheng P."/>
            <person name="Zheng Y."/>
            <person name="Yuan Z."/>
            <person name="Zhou Y."/>
            <person name="Liu J."/>
            <person name="Tang Z."/>
            <person name="Zhuo Y."/>
            <person name="Zhang Y."/>
            <person name="Yu L."/>
            <person name="Huang J."/>
            <person name="Yang P."/>
            <person name="Peng Q."/>
            <person name="Zhang J."/>
            <person name="Jiang W."/>
            <person name="Zhang Z."/>
            <person name="Lin K."/>
            <person name="Ro D.K."/>
            <person name="Chen X."/>
            <person name="Xiong X."/>
            <person name="Shang Y."/>
            <person name="Huang S."/>
            <person name="Zeng J."/>
        </authorList>
    </citation>
    <scope>NUCLEOTIDE SEQUENCE [LARGE SCALE GENOMIC DNA]</scope>
    <source>
        <strain evidence="2">cv. BLH2017</strain>
        <tissue evidence="1">Root</tissue>
    </source>
</reference>
<dbReference type="EMBL" id="MVGT01001044">
    <property type="protein sequence ID" value="OVA14440.1"/>
    <property type="molecule type" value="Genomic_DNA"/>
</dbReference>
<proteinExistence type="predicted"/>
<organism evidence="1 2">
    <name type="scientific">Macleaya cordata</name>
    <name type="common">Five-seeded plume-poppy</name>
    <name type="synonym">Bocconia cordata</name>
    <dbReference type="NCBI Taxonomy" id="56857"/>
    <lineage>
        <taxon>Eukaryota</taxon>
        <taxon>Viridiplantae</taxon>
        <taxon>Streptophyta</taxon>
        <taxon>Embryophyta</taxon>
        <taxon>Tracheophyta</taxon>
        <taxon>Spermatophyta</taxon>
        <taxon>Magnoliopsida</taxon>
        <taxon>Ranunculales</taxon>
        <taxon>Papaveraceae</taxon>
        <taxon>Papaveroideae</taxon>
        <taxon>Macleaya</taxon>
    </lineage>
</organism>
<protein>
    <submittedName>
        <fullName evidence="1">Uncharacterized protein</fullName>
    </submittedName>
</protein>
<accession>A0A200QVJ6</accession>
<keyword evidence="2" id="KW-1185">Reference proteome</keyword>
<evidence type="ECO:0000313" key="1">
    <source>
        <dbReference type="EMBL" id="OVA14440.1"/>
    </source>
</evidence>
<name>A0A200QVJ6_MACCD</name>
<sequence length="59" mass="6395">MNSRSVASTSDSSCFTPYALYAYRRNTRDLLSKAYVATEVNGGAHYATANHDEGVSGIF</sequence>
<dbReference type="AlphaFoldDB" id="A0A200QVJ6"/>
<comment type="caution">
    <text evidence="1">The sequence shown here is derived from an EMBL/GenBank/DDBJ whole genome shotgun (WGS) entry which is preliminary data.</text>
</comment>
<evidence type="ECO:0000313" key="2">
    <source>
        <dbReference type="Proteomes" id="UP000195402"/>
    </source>
</evidence>
<dbReference type="Proteomes" id="UP000195402">
    <property type="component" value="Unassembled WGS sequence"/>
</dbReference>
<dbReference type="InParanoid" id="A0A200QVJ6"/>